<evidence type="ECO:0000256" key="4">
    <source>
        <dbReference type="ARBA" id="ARBA00022803"/>
    </source>
</evidence>
<dbReference type="Proteomes" id="UP000885830">
    <property type="component" value="Unassembled WGS sequence"/>
</dbReference>
<sequence>MRKDIYGNIVTTDSDDLLAGINDFINGFLSYTPEMTNILPAVSDDNDSCLANAYAAFLWMFMEAPEGKEKAHIFALAAQNLKPGATRREGLIADMALSWVNGELKDVLETAHTILTDFPKDLATLKLAQYHAFNLGDSLSMLRFANMCETANSDIAHMHSMSAFAYEQCHLLDKAEKSAQKALQINPDDPWAHHALAHVFLTQGRIDEGIVFLRDVSSSWNGLNSFMYTHNWWHLGVFHINRGEMVRALEIYDQHIWSQEKSYSQDQVGAVSFLARLEMAGVDVGNRWQEPAEYIAQRGLDLTLPFLSVQYLLGLAKAGRDEAILLFNGITKKSKSDELWRNSALPLSIGIFALVKKRYDKAAKYLGRALIHIQEIGGSHAQRDLFEQLYLDALLKAGQMNTAQQLLEIRRSFDADNVPLNLELARVYRHTGLDKLAHEAANRAQKRLLQNKVSHG</sequence>
<dbReference type="AlphaFoldDB" id="A0A7C5QQR5"/>
<keyword evidence="3" id="KW-0677">Repeat</keyword>
<dbReference type="PANTHER" id="PTHR16263:SF4">
    <property type="entry name" value="TETRATRICOPEPTIDE REPEAT PROTEIN 38"/>
    <property type="match status" value="1"/>
</dbReference>
<evidence type="ECO:0000313" key="5">
    <source>
        <dbReference type="EMBL" id="HHL42219.1"/>
    </source>
</evidence>
<dbReference type="Pfam" id="PF14559">
    <property type="entry name" value="TPR_19"/>
    <property type="match status" value="1"/>
</dbReference>
<proteinExistence type="inferred from homology"/>
<organism evidence="5">
    <name type="scientific">Hellea balneolensis</name>
    <dbReference type="NCBI Taxonomy" id="287478"/>
    <lineage>
        <taxon>Bacteria</taxon>
        <taxon>Pseudomonadati</taxon>
        <taxon>Pseudomonadota</taxon>
        <taxon>Alphaproteobacteria</taxon>
        <taxon>Maricaulales</taxon>
        <taxon>Robiginitomaculaceae</taxon>
        <taxon>Hellea</taxon>
    </lineage>
</organism>
<dbReference type="Gene3D" id="1.25.40.10">
    <property type="entry name" value="Tetratricopeptide repeat domain"/>
    <property type="match status" value="1"/>
</dbReference>
<evidence type="ECO:0000256" key="1">
    <source>
        <dbReference type="ARBA" id="ARBA00005857"/>
    </source>
</evidence>
<comment type="similarity">
    <text evidence="1">Belongs to the TTC38 family.</text>
</comment>
<dbReference type="EMBL" id="DRMJ01000058">
    <property type="protein sequence ID" value="HHL42219.1"/>
    <property type="molecule type" value="Genomic_DNA"/>
</dbReference>
<dbReference type="CDD" id="cd05804">
    <property type="entry name" value="StaR_like"/>
    <property type="match status" value="1"/>
</dbReference>
<gene>
    <name evidence="5" type="ORF">ENJ42_01250</name>
</gene>
<protein>
    <recommendedName>
        <fullName evidence="2">Tetratricopeptide repeat protein 38</fullName>
    </recommendedName>
</protein>
<name>A0A7C5QQR5_9PROT</name>
<evidence type="ECO:0000256" key="3">
    <source>
        <dbReference type="ARBA" id="ARBA00022737"/>
    </source>
</evidence>
<dbReference type="PANTHER" id="PTHR16263">
    <property type="entry name" value="TETRATRICOPEPTIDE REPEAT PROTEIN 38"/>
    <property type="match status" value="1"/>
</dbReference>
<comment type="caution">
    <text evidence="5">The sequence shown here is derived from an EMBL/GenBank/DDBJ whole genome shotgun (WGS) entry which is preliminary data.</text>
</comment>
<reference evidence="5" key="1">
    <citation type="journal article" date="2020" name="mSystems">
        <title>Genome- and Community-Level Interaction Insights into Carbon Utilization and Element Cycling Functions of Hydrothermarchaeota in Hydrothermal Sediment.</title>
        <authorList>
            <person name="Zhou Z."/>
            <person name="Liu Y."/>
            <person name="Xu W."/>
            <person name="Pan J."/>
            <person name="Luo Z.H."/>
            <person name="Li M."/>
        </authorList>
    </citation>
    <scope>NUCLEOTIDE SEQUENCE [LARGE SCALE GENOMIC DNA]</scope>
    <source>
        <strain evidence="5">HyVt-485</strain>
    </source>
</reference>
<accession>A0A7C5QQR5</accession>
<dbReference type="InterPro" id="IPR011990">
    <property type="entry name" value="TPR-like_helical_dom_sf"/>
</dbReference>
<evidence type="ECO:0000256" key="2">
    <source>
        <dbReference type="ARBA" id="ARBA00019992"/>
    </source>
</evidence>
<dbReference type="SUPFAM" id="SSF48452">
    <property type="entry name" value="TPR-like"/>
    <property type="match status" value="2"/>
</dbReference>
<dbReference type="InterPro" id="IPR033891">
    <property type="entry name" value="TTC38"/>
</dbReference>
<keyword evidence="4" id="KW-0802">TPR repeat</keyword>